<evidence type="ECO:0000256" key="6">
    <source>
        <dbReference type="SAM" id="Phobius"/>
    </source>
</evidence>
<evidence type="ECO:0000313" key="8">
    <source>
        <dbReference type="EMBL" id="MBL4917188.1"/>
    </source>
</evidence>
<gene>
    <name evidence="8" type="ORF">JL811_08125</name>
</gene>
<keyword evidence="4 6" id="KW-1133">Transmembrane helix</keyword>
<evidence type="ECO:0000256" key="4">
    <source>
        <dbReference type="ARBA" id="ARBA00022989"/>
    </source>
</evidence>
<feature type="transmembrane region" description="Helical" evidence="6">
    <location>
        <begin position="43"/>
        <end position="62"/>
    </location>
</feature>
<evidence type="ECO:0000256" key="2">
    <source>
        <dbReference type="ARBA" id="ARBA00009853"/>
    </source>
</evidence>
<comment type="subcellular location">
    <subcellularLocation>
        <location evidence="1">Membrane</location>
        <topology evidence="1">Multi-pass membrane protein</topology>
    </subcellularLocation>
</comment>
<sequence length="303" mass="32441">MTQPYRPLAAGLWMIGSVISFSAVAVAGRAVSHVHDTFEIMTWRSLVSLVILLAMMAATGRFREIRKARLGRHVVRNITHFTGQNLWFLALTLIPLAQVFALEFTSPIWVVLMAPLFLGERLTAAKIAAAAIGFSGTLIVARPDFGTLDIGVLAAAGAAFCFAATNVMTKTLTRHESIYSILFWLTSMQLVLGLLSSGYDGAMTLPTAETALPLVVIGMLGLSAHFCLTMALSLAPASVAIPVDFIRLPLAALLGWLLYAETVGWNVWLGGAMIIGAVWISLRAGSRASAQQAAPQATVTPRY</sequence>
<dbReference type="Proteomes" id="UP000648908">
    <property type="component" value="Unassembled WGS sequence"/>
</dbReference>
<comment type="similarity">
    <text evidence="2">Belongs to the drug/metabolite transporter (DMT) superfamily. 10 TMS drug/metabolite exporter (DME) (TC 2.A.7.3) family.</text>
</comment>
<keyword evidence="5 6" id="KW-0472">Membrane</keyword>
<dbReference type="PANTHER" id="PTHR22911">
    <property type="entry name" value="ACYL-MALONYL CONDENSING ENZYME-RELATED"/>
    <property type="match status" value="1"/>
</dbReference>
<evidence type="ECO:0000256" key="1">
    <source>
        <dbReference type="ARBA" id="ARBA00004141"/>
    </source>
</evidence>
<dbReference type="EMBL" id="JAESVN010000003">
    <property type="protein sequence ID" value="MBL4917188.1"/>
    <property type="molecule type" value="Genomic_DNA"/>
</dbReference>
<feature type="domain" description="EamA" evidence="7">
    <location>
        <begin position="150"/>
        <end position="282"/>
    </location>
</feature>
<evidence type="ECO:0000259" key="7">
    <source>
        <dbReference type="Pfam" id="PF00892"/>
    </source>
</evidence>
<proteinExistence type="inferred from homology"/>
<evidence type="ECO:0000256" key="3">
    <source>
        <dbReference type="ARBA" id="ARBA00022692"/>
    </source>
</evidence>
<comment type="caution">
    <text evidence="8">The sequence shown here is derived from an EMBL/GenBank/DDBJ whole genome shotgun (WGS) entry which is preliminary data.</text>
</comment>
<keyword evidence="9" id="KW-1185">Reference proteome</keyword>
<evidence type="ECO:0000313" key="9">
    <source>
        <dbReference type="Proteomes" id="UP000648908"/>
    </source>
</evidence>
<organism evidence="8 9">
    <name type="scientific">Szabonella alba</name>
    <dbReference type="NCBI Taxonomy" id="2804194"/>
    <lineage>
        <taxon>Bacteria</taxon>
        <taxon>Pseudomonadati</taxon>
        <taxon>Pseudomonadota</taxon>
        <taxon>Alphaproteobacteria</taxon>
        <taxon>Rhodobacterales</taxon>
        <taxon>Paracoccaceae</taxon>
        <taxon>Szabonella</taxon>
    </lineage>
</organism>
<feature type="transmembrane region" description="Helical" evidence="6">
    <location>
        <begin position="239"/>
        <end position="259"/>
    </location>
</feature>
<feature type="transmembrane region" description="Helical" evidence="6">
    <location>
        <begin position="181"/>
        <end position="199"/>
    </location>
</feature>
<keyword evidence="3 6" id="KW-0812">Transmembrane</keyword>
<accession>A0A8K0VBH8</accession>
<feature type="transmembrane region" description="Helical" evidence="6">
    <location>
        <begin position="211"/>
        <end position="232"/>
    </location>
</feature>
<dbReference type="InterPro" id="IPR000620">
    <property type="entry name" value="EamA_dom"/>
</dbReference>
<evidence type="ECO:0000256" key="5">
    <source>
        <dbReference type="ARBA" id="ARBA00023136"/>
    </source>
</evidence>
<dbReference type="GO" id="GO:0016020">
    <property type="term" value="C:membrane"/>
    <property type="evidence" value="ECO:0007669"/>
    <property type="project" value="UniProtKB-SubCell"/>
</dbReference>
<protein>
    <submittedName>
        <fullName evidence="8">DMT family transporter</fullName>
    </submittedName>
</protein>
<dbReference type="PANTHER" id="PTHR22911:SF6">
    <property type="entry name" value="SOLUTE CARRIER FAMILY 35 MEMBER G1"/>
    <property type="match status" value="1"/>
</dbReference>
<feature type="domain" description="EamA" evidence="7">
    <location>
        <begin position="12"/>
        <end position="141"/>
    </location>
</feature>
<dbReference type="AlphaFoldDB" id="A0A8K0VBH8"/>
<feature type="transmembrane region" description="Helical" evidence="6">
    <location>
        <begin position="86"/>
        <end position="112"/>
    </location>
</feature>
<dbReference type="InterPro" id="IPR037185">
    <property type="entry name" value="EmrE-like"/>
</dbReference>
<dbReference type="SUPFAM" id="SSF103481">
    <property type="entry name" value="Multidrug resistance efflux transporter EmrE"/>
    <property type="match status" value="2"/>
</dbReference>
<dbReference type="RefSeq" id="WP_202688015.1">
    <property type="nucleotide sequence ID" value="NZ_JAESVN010000003.1"/>
</dbReference>
<feature type="transmembrane region" description="Helical" evidence="6">
    <location>
        <begin position="150"/>
        <end position="169"/>
    </location>
</feature>
<feature type="transmembrane region" description="Helical" evidence="6">
    <location>
        <begin position="265"/>
        <end position="282"/>
    </location>
</feature>
<name>A0A8K0VBH8_9RHOB</name>
<dbReference type="Pfam" id="PF00892">
    <property type="entry name" value="EamA"/>
    <property type="match status" value="2"/>
</dbReference>
<reference evidence="8" key="1">
    <citation type="submission" date="2021-01" db="EMBL/GenBank/DDBJ databases">
        <title>Tabrizicola alba sp. nov. a motile alkaliphilic bacterium isolated from a soda lake.</title>
        <authorList>
            <person name="Szuroczki S."/>
            <person name="Abbaszade G."/>
            <person name="Schumann P."/>
            <person name="Toth E."/>
        </authorList>
    </citation>
    <scope>NUCLEOTIDE SEQUENCE</scope>
    <source>
        <strain evidence="8">DMG-N-6</strain>
    </source>
</reference>